<comment type="caution">
    <text evidence="2">The sequence shown here is derived from an EMBL/GenBank/DDBJ whole genome shotgun (WGS) entry which is preliminary data.</text>
</comment>
<feature type="transmembrane region" description="Helical" evidence="1">
    <location>
        <begin position="61"/>
        <end position="79"/>
    </location>
</feature>
<protein>
    <submittedName>
        <fullName evidence="2">Uncharacterized protein</fullName>
    </submittedName>
</protein>
<name>A0A0L0ETU7_9GAMM</name>
<sequence>MNDLLPGSASALSRALAQQMTKPGKVRALLLDTLDISNRTQAERQRLATQWQLDAMTDSAFLLRISISCSLWFGIALFVR</sequence>
<accession>A0A0L0ETU7</accession>
<keyword evidence="1" id="KW-1133">Transmembrane helix</keyword>
<evidence type="ECO:0000313" key="2">
    <source>
        <dbReference type="EMBL" id="KNC67303.1"/>
    </source>
</evidence>
<dbReference type="Proteomes" id="UP000036850">
    <property type="component" value="Unassembled WGS sequence"/>
</dbReference>
<keyword evidence="1" id="KW-0812">Transmembrane</keyword>
<reference evidence="3" key="1">
    <citation type="submission" date="2015-07" db="EMBL/GenBank/DDBJ databases">
        <title>Draft genome sequence of a Pseudoalteromonas rubra strain, OCN096, isolated from Kaneohe Bay, Oahu, Hawaii.</title>
        <authorList>
            <person name="Beurmann S."/>
            <person name="Ushijima B."/>
            <person name="Belcaid M."/>
            <person name="Callahan S.M."/>
            <person name="Aeby G.S."/>
        </authorList>
    </citation>
    <scope>NUCLEOTIDE SEQUENCE [LARGE SCALE GENOMIC DNA]</scope>
    <source>
        <strain evidence="3">OCN096</strain>
    </source>
</reference>
<gene>
    <name evidence="2" type="ORF">AC626_11600</name>
</gene>
<proteinExistence type="predicted"/>
<dbReference type="AlphaFoldDB" id="A0A0L0ETU7"/>
<keyword evidence="1" id="KW-0472">Membrane</keyword>
<dbReference type="PATRIC" id="fig|43658.6.peg.340"/>
<organism evidence="2 3">
    <name type="scientific">Pseudoalteromonas rubra</name>
    <dbReference type="NCBI Taxonomy" id="43658"/>
    <lineage>
        <taxon>Bacteria</taxon>
        <taxon>Pseudomonadati</taxon>
        <taxon>Pseudomonadota</taxon>
        <taxon>Gammaproteobacteria</taxon>
        <taxon>Alteromonadales</taxon>
        <taxon>Pseudoalteromonadaceae</taxon>
        <taxon>Pseudoalteromonas</taxon>
    </lineage>
</organism>
<evidence type="ECO:0000313" key="3">
    <source>
        <dbReference type="Proteomes" id="UP000036850"/>
    </source>
</evidence>
<evidence type="ECO:0000256" key="1">
    <source>
        <dbReference type="SAM" id="Phobius"/>
    </source>
</evidence>
<dbReference type="EMBL" id="LFZX01000078">
    <property type="protein sequence ID" value="KNC67303.1"/>
    <property type="molecule type" value="Genomic_DNA"/>
</dbReference>